<dbReference type="PANTHER" id="PTHR43606:SF2">
    <property type="entry name" value="ALKALINE PHOSPHATASE FAMILY PROTEIN (AFU_ORTHOLOGUE AFUA_5G03860)"/>
    <property type="match status" value="1"/>
</dbReference>
<proteinExistence type="predicted"/>
<dbReference type="InterPro" id="IPR032093">
    <property type="entry name" value="PhoD_N"/>
</dbReference>
<feature type="region of interest" description="Disordered" evidence="1">
    <location>
        <begin position="1"/>
        <end position="20"/>
    </location>
</feature>
<dbReference type="CDD" id="cd07389">
    <property type="entry name" value="MPP_PhoD"/>
    <property type="match status" value="1"/>
</dbReference>
<feature type="domain" description="Phospholipase D N-terminal" evidence="3">
    <location>
        <begin position="58"/>
        <end position="153"/>
    </location>
</feature>
<dbReference type="InterPro" id="IPR018946">
    <property type="entry name" value="PhoD-like_MPP"/>
</dbReference>
<feature type="compositionally biased region" description="Low complexity" evidence="1">
    <location>
        <begin position="1"/>
        <end position="15"/>
    </location>
</feature>
<feature type="region of interest" description="Disordered" evidence="1">
    <location>
        <begin position="364"/>
        <end position="383"/>
    </location>
</feature>
<dbReference type="Gene3D" id="3.60.21.70">
    <property type="entry name" value="PhoD-like phosphatase"/>
    <property type="match status" value="1"/>
</dbReference>
<dbReference type="AlphaFoldDB" id="A0A3N1G9G6"/>
<dbReference type="RefSeq" id="WP_199720315.1">
    <property type="nucleotide sequence ID" value="NZ_RJKN01000009.1"/>
</dbReference>
<evidence type="ECO:0000313" key="4">
    <source>
        <dbReference type="EMBL" id="ROP26876.1"/>
    </source>
</evidence>
<keyword evidence="5" id="KW-1185">Reference proteome</keyword>
<dbReference type="Proteomes" id="UP000276232">
    <property type="component" value="Unassembled WGS sequence"/>
</dbReference>
<dbReference type="InParanoid" id="A0A3N1G9G6"/>
<evidence type="ECO:0000313" key="5">
    <source>
        <dbReference type="Proteomes" id="UP000276232"/>
    </source>
</evidence>
<dbReference type="InterPro" id="IPR052900">
    <property type="entry name" value="Phospholipid_Metab_Enz"/>
</dbReference>
<gene>
    <name evidence="4" type="ORF">EDC03_3113</name>
</gene>
<dbReference type="CDD" id="cd00063">
    <property type="entry name" value="FN3"/>
    <property type="match status" value="1"/>
</dbReference>
<dbReference type="SUPFAM" id="SSF56300">
    <property type="entry name" value="Metallo-dependent phosphatases"/>
    <property type="match status" value="1"/>
</dbReference>
<dbReference type="EMBL" id="RJKN01000009">
    <property type="protein sequence ID" value="ROP26876.1"/>
    <property type="molecule type" value="Genomic_DNA"/>
</dbReference>
<feature type="domain" description="PhoD-like phosphatase metallophosphatase" evidence="2">
    <location>
        <begin position="166"/>
        <end position="548"/>
    </location>
</feature>
<dbReference type="InterPro" id="IPR003961">
    <property type="entry name" value="FN3_dom"/>
</dbReference>
<evidence type="ECO:0000259" key="2">
    <source>
        <dbReference type="Pfam" id="PF09423"/>
    </source>
</evidence>
<dbReference type="Pfam" id="PF16655">
    <property type="entry name" value="PhoD_N"/>
    <property type="match status" value="1"/>
</dbReference>
<protein>
    <submittedName>
        <fullName evidence="4">Alkaline phosphatase D</fullName>
    </submittedName>
</protein>
<dbReference type="Gene3D" id="2.60.40.380">
    <property type="entry name" value="Purple acid phosphatase-like, N-terminal"/>
    <property type="match status" value="1"/>
</dbReference>
<dbReference type="InterPro" id="IPR029052">
    <property type="entry name" value="Metallo-depent_PP-like"/>
</dbReference>
<dbReference type="Pfam" id="PF09423">
    <property type="entry name" value="PhoD"/>
    <property type="match status" value="1"/>
</dbReference>
<dbReference type="PROSITE" id="PS51318">
    <property type="entry name" value="TAT"/>
    <property type="match status" value="1"/>
</dbReference>
<evidence type="ECO:0000256" key="1">
    <source>
        <dbReference type="SAM" id="MobiDB-lite"/>
    </source>
</evidence>
<feature type="region of interest" description="Disordered" evidence="1">
    <location>
        <begin position="284"/>
        <end position="308"/>
    </location>
</feature>
<sequence>MTAALPTAPSAPARTGPDLSRRGVLLGGAAAGLVGLPTTDARAAVGDITSRGGVFGFGVASGDPTATEVLLWTRVTPVPYAVPGSGRGPARDVVWEVAADEAFRHVVRRGTTRTDASRDHTVKVVVDGLEPYTEYWYRFRVRRAVSPVGRTRTSPDEPGTTHALRLAFASCSNYTGGYFTAYRGIAARDDLDLVLHLGDYVYEYGNTPAQPGVPGSGDRYGPPELVGVRDHRPAVEMVSLEDYRVRHALYKADPDAMAAHARHPWVVIFDDHEITNDAYATGAENHEEQDDPGTPYTGPGEPEGVRAEGDFLERRDRALQAYVEWMPIREPAGWQPAAHRGTQFFRRFSFGDLADLSVVETRQNRSQQVPATVGGAPNPALADPSRHLPEPEQMDWLVDALAGSTKAWHLVGNQTVLAPVYAPGSTAPVVFNADQWDGYQADQARLLTSMAAASTDAVVLTGDIHSSWAVDLPVDPATYAADGRSAGVEMVCPSVTSNGFKEVLGSAAAAARTTAAFQARNPWVRHLEGIGHGFAVLDVTPERVQVDFHYIRSGGDKGLVVDPRLDPTATTAHESSWQALRGARRITGPVAELGRRSDEPRRAVRRR</sequence>
<reference evidence="4 5" key="1">
    <citation type="journal article" date="2015" name="Stand. Genomic Sci.">
        <title>Genomic Encyclopedia of Bacterial and Archaeal Type Strains, Phase III: the genomes of soil and plant-associated and newly described type strains.</title>
        <authorList>
            <person name="Whitman W.B."/>
            <person name="Woyke T."/>
            <person name="Klenk H.P."/>
            <person name="Zhou Y."/>
            <person name="Lilburn T.G."/>
            <person name="Beck B.J."/>
            <person name="De Vos P."/>
            <person name="Vandamme P."/>
            <person name="Eisen J.A."/>
            <person name="Garrity G."/>
            <person name="Hugenholtz P."/>
            <person name="Kyrpides N.C."/>
        </authorList>
    </citation>
    <scope>NUCLEOTIDE SEQUENCE [LARGE SCALE GENOMIC DNA]</scope>
    <source>
        <strain evidence="4 5">CECT 7306</strain>
    </source>
</reference>
<name>A0A3N1G9G6_9ACTN</name>
<dbReference type="InterPro" id="IPR006311">
    <property type="entry name" value="TAT_signal"/>
</dbReference>
<accession>A0A3N1G9G6</accession>
<organism evidence="4 5">
    <name type="scientific">Pseudokineococcus lusitanus</name>
    <dbReference type="NCBI Taxonomy" id="763993"/>
    <lineage>
        <taxon>Bacteria</taxon>
        <taxon>Bacillati</taxon>
        <taxon>Actinomycetota</taxon>
        <taxon>Actinomycetes</taxon>
        <taxon>Kineosporiales</taxon>
        <taxon>Kineosporiaceae</taxon>
        <taxon>Pseudokineococcus</taxon>
    </lineage>
</organism>
<comment type="caution">
    <text evidence="4">The sequence shown here is derived from an EMBL/GenBank/DDBJ whole genome shotgun (WGS) entry which is preliminary data.</text>
</comment>
<evidence type="ECO:0000259" key="3">
    <source>
        <dbReference type="Pfam" id="PF16655"/>
    </source>
</evidence>
<dbReference type="InterPro" id="IPR038607">
    <property type="entry name" value="PhoD-like_sf"/>
</dbReference>
<dbReference type="PANTHER" id="PTHR43606">
    <property type="entry name" value="PHOSPHATASE, PUTATIVE (AFU_ORTHOLOGUE AFUA_6G08710)-RELATED"/>
    <property type="match status" value="1"/>
</dbReference>
<feature type="compositionally biased region" description="Low complexity" evidence="1">
    <location>
        <begin position="292"/>
        <end position="302"/>
    </location>
</feature>